<proteinExistence type="predicted"/>
<name>A0A433NHQ5_CHLFR</name>
<dbReference type="Pfam" id="PF05016">
    <property type="entry name" value="ParE_toxin"/>
    <property type="match status" value="1"/>
</dbReference>
<evidence type="ECO:0000313" key="2">
    <source>
        <dbReference type="EMBL" id="RUR81898.1"/>
    </source>
</evidence>
<keyword evidence="3" id="KW-1185">Reference proteome</keyword>
<sequence>MNYKLLIRPEAELDIEEAYEWYEEGNPGLGYEFIRAVDTCLATIGRNPLPYPVVNQEVRRALIRRFPYGVFYFLEEDKIVVIACFHVKRDPQQWQNQSD</sequence>
<accession>A0A433NHQ5</accession>
<protein>
    <submittedName>
        <fullName evidence="2">Toxin, RelE family protein</fullName>
    </submittedName>
</protein>
<comment type="caution">
    <text evidence="2">The sequence shown here is derived from an EMBL/GenBank/DDBJ whole genome shotgun (WGS) entry which is preliminary data.</text>
</comment>
<keyword evidence="1" id="KW-1277">Toxin-antitoxin system</keyword>
<dbReference type="EMBL" id="RSCJ01000009">
    <property type="protein sequence ID" value="RUR81898.1"/>
    <property type="molecule type" value="Genomic_DNA"/>
</dbReference>
<dbReference type="AlphaFoldDB" id="A0A433NHQ5"/>
<dbReference type="InterPro" id="IPR035093">
    <property type="entry name" value="RelE/ParE_toxin_dom_sf"/>
</dbReference>
<dbReference type="Gene3D" id="3.30.2310.20">
    <property type="entry name" value="RelE-like"/>
    <property type="match status" value="1"/>
</dbReference>
<reference evidence="2 3" key="1">
    <citation type="journal article" date="2019" name="Genome Biol. Evol.">
        <title>Day and night: Metabolic profiles and evolutionary relationships of six axenic non-marine cyanobacteria.</title>
        <authorList>
            <person name="Will S.E."/>
            <person name="Henke P."/>
            <person name="Boedeker C."/>
            <person name="Huang S."/>
            <person name="Brinkmann H."/>
            <person name="Rohde M."/>
            <person name="Jarek M."/>
            <person name="Friedl T."/>
            <person name="Seufert S."/>
            <person name="Schumacher M."/>
            <person name="Overmann J."/>
            <person name="Neumann-Schaal M."/>
            <person name="Petersen J."/>
        </authorList>
    </citation>
    <scope>NUCLEOTIDE SEQUENCE [LARGE SCALE GENOMIC DNA]</scope>
    <source>
        <strain evidence="2 3">PCC 6912</strain>
    </source>
</reference>
<gene>
    <name evidence="2" type="ORF">PCC6912_27670</name>
</gene>
<evidence type="ECO:0000256" key="1">
    <source>
        <dbReference type="ARBA" id="ARBA00022649"/>
    </source>
</evidence>
<dbReference type="STRING" id="211165.GCA_000317285_04287"/>
<evidence type="ECO:0000313" key="3">
    <source>
        <dbReference type="Proteomes" id="UP000268857"/>
    </source>
</evidence>
<dbReference type="OrthoDB" id="278204at2"/>
<dbReference type="InterPro" id="IPR007712">
    <property type="entry name" value="RelE/ParE_toxin"/>
</dbReference>
<organism evidence="2 3">
    <name type="scientific">Chlorogloeopsis fritschii PCC 6912</name>
    <dbReference type="NCBI Taxonomy" id="211165"/>
    <lineage>
        <taxon>Bacteria</taxon>
        <taxon>Bacillati</taxon>
        <taxon>Cyanobacteriota</taxon>
        <taxon>Cyanophyceae</taxon>
        <taxon>Nostocales</taxon>
        <taxon>Chlorogloeopsidaceae</taxon>
        <taxon>Chlorogloeopsis</taxon>
    </lineage>
</organism>
<dbReference type="RefSeq" id="WP_016875157.1">
    <property type="nucleotide sequence ID" value="NZ_AJLN01000104.1"/>
</dbReference>
<dbReference type="Proteomes" id="UP000268857">
    <property type="component" value="Unassembled WGS sequence"/>
</dbReference>